<evidence type="ECO:0000256" key="12">
    <source>
        <dbReference type="SAM" id="MobiDB-lite"/>
    </source>
</evidence>
<evidence type="ECO:0000313" key="15">
    <source>
        <dbReference type="Proteomes" id="UP000317422"/>
    </source>
</evidence>
<dbReference type="GO" id="GO:0016682">
    <property type="term" value="F:oxidoreductase activity, acting on diphenols and related substances as donors, oxygen as acceptor"/>
    <property type="evidence" value="ECO:0007669"/>
    <property type="project" value="TreeGrafter"/>
</dbReference>
<keyword evidence="10" id="KW-0408">Iron</keyword>
<dbReference type="Proteomes" id="UP000317422">
    <property type="component" value="Unassembled WGS sequence"/>
</dbReference>
<dbReference type="OrthoDB" id="9776710at2"/>
<dbReference type="NCBIfam" id="TIGR00203">
    <property type="entry name" value="cydB"/>
    <property type="match status" value="1"/>
</dbReference>
<dbReference type="Pfam" id="PF02322">
    <property type="entry name" value="Cyt_bd_oxida_II"/>
    <property type="match status" value="1"/>
</dbReference>
<protein>
    <submittedName>
        <fullName evidence="14">Cytochrome bd-I ubiquinol oxidase subunit 2 apoprotein</fullName>
    </submittedName>
</protein>
<sequence>MDLVLVWFIAIAILWTGYFVLEGFDFGVGVLLPSVGRNDTGRRVMINAIGPVWDGNEVWLITAGGAMFAAFPAWYASLFSGLYLFLLLILLALIVRGVAFEYRGKGDTDRWRAWWDRAIIVGSAVPAALWGVIFANIVRGVGMDADHTVTSGMADLLNPYALLGGVTTLSLFTLHGAVFLTLKTQGAVRGRARRAATRSAAVALPATTAFLLWTQAAHGKPWTLPLVVLACVSLFASVLLAMRRREGWSFTATAVTVLALSVALFGALFPNVLPSTTDPAHSLTVHNAASARYTLTVMSWVGVVFLPVVLAYQAWSYWVFRKRVTPQQVDPGSEDTTDHDPTAGKGTATT</sequence>
<evidence type="ECO:0000256" key="3">
    <source>
        <dbReference type="ARBA" id="ARBA00022448"/>
    </source>
</evidence>
<evidence type="ECO:0000256" key="4">
    <source>
        <dbReference type="ARBA" id="ARBA00022475"/>
    </source>
</evidence>
<keyword evidence="11 13" id="KW-0472">Membrane</keyword>
<dbReference type="RefSeq" id="WP_141921898.1">
    <property type="nucleotide sequence ID" value="NZ_VFQC01000001.1"/>
</dbReference>
<comment type="caution">
    <text evidence="14">The sequence shown here is derived from an EMBL/GenBank/DDBJ whole genome shotgun (WGS) entry which is preliminary data.</text>
</comment>
<dbReference type="EMBL" id="VFQC01000001">
    <property type="protein sequence ID" value="TQN30678.1"/>
    <property type="molecule type" value="Genomic_DNA"/>
</dbReference>
<dbReference type="PANTHER" id="PTHR43141">
    <property type="entry name" value="CYTOCHROME BD2 SUBUNIT II"/>
    <property type="match status" value="1"/>
</dbReference>
<organism evidence="14 15">
    <name type="scientific">Haloactinospora alba</name>
    <dbReference type="NCBI Taxonomy" id="405555"/>
    <lineage>
        <taxon>Bacteria</taxon>
        <taxon>Bacillati</taxon>
        <taxon>Actinomycetota</taxon>
        <taxon>Actinomycetes</taxon>
        <taxon>Streptosporangiales</taxon>
        <taxon>Nocardiopsidaceae</taxon>
        <taxon>Haloactinospora</taxon>
    </lineage>
</organism>
<keyword evidence="15" id="KW-1185">Reference proteome</keyword>
<feature type="transmembrane region" description="Helical" evidence="13">
    <location>
        <begin position="222"/>
        <end position="241"/>
    </location>
</feature>
<dbReference type="GO" id="GO:0005886">
    <property type="term" value="C:plasma membrane"/>
    <property type="evidence" value="ECO:0007669"/>
    <property type="project" value="UniProtKB-SubCell"/>
</dbReference>
<dbReference type="GO" id="GO:0046872">
    <property type="term" value="F:metal ion binding"/>
    <property type="evidence" value="ECO:0007669"/>
    <property type="project" value="UniProtKB-KW"/>
</dbReference>
<feature type="transmembrane region" description="Helical" evidence="13">
    <location>
        <begin position="82"/>
        <end position="102"/>
    </location>
</feature>
<feature type="transmembrane region" description="Helical" evidence="13">
    <location>
        <begin position="6"/>
        <end position="36"/>
    </location>
</feature>
<keyword evidence="5" id="KW-0349">Heme</keyword>
<evidence type="ECO:0000256" key="2">
    <source>
        <dbReference type="ARBA" id="ARBA00007543"/>
    </source>
</evidence>
<reference evidence="14 15" key="1">
    <citation type="submission" date="2019-06" db="EMBL/GenBank/DDBJ databases">
        <title>Sequencing the genomes of 1000 actinobacteria strains.</title>
        <authorList>
            <person name="Klenk H.-P."/>
        </authorList>
    </citation>
    <scope>NUCLEOTIDE SEQUENCE [LARGE SCALE GENOMIC DNA]</scope>
    <source>
        <strain evidence="14 15">DSM 45015</strain>
    </source>
</reference>
<dbReference type="PANTHER" id="PTHR43141:SF5">
    <property type="entry name" value="CYTOCHROME BD-I UBIQUINOL OXIDASE SUBUNIT 2"/>
    <property type="match status" value="1"/>
</dbReference>
<accession>A0A543NFQ8</accession>
<evidence type="ECO:0000256" key="13">
    <source>
        <dbReference type="SAM" id="Phobius"/>
    </source>
</evidence>
<name>A0A543NFQ8_9ACTN</name>
<feature type="region of interest" description="Disordered" evidence="12">
    <location>
        <begin position="328"/>
        <end position="350"/>
    </location>
</feature>
<evidence type="ECO:0000256" key="11">
    <source>
        <dbReference type="ARBA" id="ARBA00023136"/>
    </source>
</evidence>
<feature type="transmembrane region" description="Helical" evidence="13">
    <location>
        <begin position="157"/>
        <end position="183"/>
    </location>
</feature>
<keyword evidence="3" id="KW-0813">Transport</keyword>
<gene>
    <name evidence="14" type="ORF">FHX37_0560</name>
</gene>
<evidence type="ECO:0000256" key="5">
    <source>
        <dbReference type="ARBA" id="ARBA00022617"/>
    </source>
</evidence>
<keyword evidence="7" id="KW-0479">Metal-binding</keyword>
<dbReference type="InterPro" id="IPR003317">
    <property type="entry name" value="Cyt-d_oxidase_su2"/>
</dbReference>
<dbReference type="GO" id="GO:0019646">
    <property type="term" value="P:aerobic electron transport chain"/>
    <property type="evidence" value="ECO:0007669"/>
    <property type="project" value="TreeGrafter"/>
</dbReference>
<feature type="transmembrane region" description="Helical" evidence="13">
    <location>
        <begin position="248"/>
        <end position="273"/>
    </location>
</feature>
<evidence type="ECO:0000256" key="7">
    <source>
        <dbReference type="ARBA" id="ARBA00022723"/>
    </source>
</evidence>
<keyword evidence="6 13" id="KW-0812">Transmembrane</keyword>
<dbReference type="PIRSF" id="PIRSF000267">
    <property type="entry name" value="Cyt_oxidse_sub2"/>
    <property type="match status" value="1"/>
</dbReference>
<keyword evidence="4" id="KW-1003">Cell membrane</keyword>
<feature type="transmembrane region" description="Helical" evidence="13">
    <location>
        <begin position="195"/>
        <end position="216"/>
    </location>
</feature>
<keyword evidence="8" id="KW-0249">Electron transport</keyword>
<evidence type="ECO:0000256" key="6">
    <source>
        <dbReference type="ARBA" id="ARBA00022692"/>
    </source>
</evidence>
<evidence type="ECO:0000256" key="1">
    <source>
        <dbReference type="ARBA" id="ARBA00004651"/>
    </source>
</evidence>
<evidence type="ECO:0000313" key="14">
    <source>
        <dbReference type="EMBL" id="TQN30678.1"/>
    </source>
</evidence>
<evidence type="ECO:0000256" key="10">
    <source>
        <dbReference type="ARBA" id="ARBA00023004"/>
    </source>
</evidence>
<dbReference type="GO" id="GO:0009055">
    <property type="term" value="F:electron transfer activity"/>
    <property type="evidence" value="ECO:0007669"/>
    <property type="project" value="TreeGrafter"/>
</dbReference>
<comment type="subcellular location">
    <subcellularLocation>
        <location evidence="1">Cell membrane</location>
        <topology evidence="1">Multi-pass membrane protein</topology>
    </subcellularLocation>
</comment>
<feature type="transmembrane region" description="Helical" evidence="13">
    <location>
        <begin position="114"/>
        <end position="137"/>
    </location>
</feature>
<comment type="similarity">
    <text evidence="2">Belongs to the cytochrome ubiquinol oxidase subunit 2 family.</text>
</comment>
<feature type="transmembrane region" description="Helical" evidence="13">
    <location>
        <begin position="293"/>
        <end position="315"/>
    </location>
</feature>
<evidence type="ECO:0000256" key="8">
    <source>
        <dbReference type="ARBA" id="ARBA00022982"/>
    </source>
</evidence>
<proteinExistence type="inferred from homology"/>
<evidence type="ECO:0000256" key="9">
    <source>
        <dbReference type="ARBA" id="ARBA00022989"/>
    </source>
</evidence>
<dbReference type="AlphaFoldDB" id="A0A543NFQ8"/>
<keyword evidence="9 13" id="KW-1133">Transmembrane helix</keyword>
<dbReference type="GO" id="GO:0070069">
    <property type="term" value="C:cytochrome complex"/>
    <property type="evidence" value="ECO:0007669"/>
    <property type="project" value="TreeGrafter"/>
</dbReference>